<dbReference type="AlphaFoldDB" id="A0A2Z6NJJ8"/>
<keyword evidence="3" id="KW-1185">Reference proteome</keyword>
<protein>
    <recommendedName>
        <fullName evidence="4">Retrotransposon Copia-like N-terminal domain-containing protein</fullName>
    </recommendedName>
</protein>
<evidence type="ECO:0000256" key="1">
    <source>
        <dbReference type="SAM" id="MobiDB-lite"/>
    </source>
</evidence>
<name>A0A2Z6NJJ8_TRISU</name>
<dbReference type="PANTHER" id="PTHR47481:SF30">
    <property type="entry name" value="CCHC-TYPE DOMAIN-CONTAINING PROTEIN"/>
    <property type="match status" value="1"/>
</dbReference>
<accession>A0A2Z6NJJ8</accession>
<gene>
    <name evidence="2" type="ORF">TSUD_135840</name>
</gene>
<proteinExistence type="predicted"/>
<evidence type="ECO:0008006" key="4">
    <source>
        <dbReference type="Google" id="ProtNLM"/>
    </source>
</evidence>
<reference evidence="3" key="1">
    <citation type="journal article" date="2017" name="Front. Plant Sci.">
        <title>Climate Clever Clovers: New Paradigm to Reduce the Environmental Footprint of Ruminants by Breeding Low Methanogenic Forages Utilizing Haplotype Variation.</title>
        <authorList>
            <person name="Kaur P."/>
            <person name="Appels R."/>
            <person name="Bayer P.E."/>
            <person name="Keeble-Gagnere G."/>
            <person name="Wang J."/>
            <person name="Hirakawa H."/>
            <person name="Shirasawa K."/>
            <person name="Vercoe P."/>
            <person name="Stefanova K."/>
            <person name="Durmic Z."/>
            <person name="Nichols P."/>
            <person name="Revell C."/>
            <person name="Isobe S.N."/>
            <person name="Edwards D."/>
            <person name="Erskine W."/>
        </authorList>
    </citation>
    <scope>NUCLEOTIDE SEQUENCE [LARGE SCALE GENOMIC DNA]</scope>
    <source>
        <strain evidence="3">cv. Daliak</strain>
    </source>
</reference>
<organism evidence="2 3">
    <name type="scientific">Trifolium subterraneum</name>
    <name type="common">Subterranean clover</name>
    <dbReference type="NCBI Taxonomy" id="3900"/>
    <lineage>
        <taxon>Eukaryota</taxon>
        <taxon>Viridiplantae</taxon>
        <taxon>Streptophyta</taxon>
        <taxon>Embryophyta</taxon>
        <taxon>Tracheophyta</taxon>
        <taxon>Spermatophyta</taxon>
        <taxon>Magnoliopsida</taxon>
        <taxon>eudicotyledons</taxon>
        <taxon>Gunneridae</taxon>
        <taxon>Pentapetalae</taxon>
        <taxon>rosids</taxon>
        <taxon>fabids</taxon>
        <taxon>Fabales</taxon>
        <taxon>Fabaceae</taxon>
        <taxon>Papilionoideae</taxon>
        <taxon>50 kb inversion clade</taxon>
        <taxon>NPAAA clade</taxon>
        <taxon>Hologalegina</taxon>
        <taxon>IRL clade</taxon>
        <taxon>Trifolieae</taxon>
        <taxon>Trifolium</taxon>
    </lineage>
</organism>
<evidence type="ECO:0000313" key="2">
    <source>
        <dbReference type="EMBL" id="GAU43936.1"/>
    </source>
</evidence>
<dbReference type="EMBL" id="DF974003">
    <property type="protein sequence ID" value="GAU43936.1"/>
    <property type="molecule type" value="Genomic_DNA"/>
</dbReference>
<feature type="region of interest" description="Disordered" evidence="1">
    <location>
        <begin position="593"/>
        <end position="619"/>
    </location>
</feature>
<dbReference type="Proteomes" id="UP000242715">
    <property type="component" value="Unassembled WGS sequence"/>
</dbReference>
<evidence type="ECO:0000313" key="3">
    <source>
        <dbReference type="Proteomes" id="UP000242715"/>
    </source>
</evidence>
<dbReference type="OrthoDB" id="1745344at2759"/>
<sequence>MLSSVERIRFVHLQTCSLLLVTRHVLFQLTHILCWRHFLLWRRLLHFQCPSNGLHSYFRPSLRFNFLFTTRPPWSTSVLNRNTLPITHDTELTGLSTRGFQRKQSDSKGSATLANLLSEMMKSRGGETTKPREFYYPPSGDYSGAFQNRWLEPVLVARARLWSPGDHKSEGSWLPSPELATGRLANNLYQHEFCIKLHQYSNFGTTYRPRPLSKFEEPGTKSKVIALANHRNKRILKPSYEEVAPIILVQVCPDYGFGFKSLPLTTVTESSSSMASDESTEEVPIHDATGELNLPPMSRGSSKSGLTYSLTIKLDEKNFLLWIQQVNGVITVHNLHWFVVNPEILLQYATVADRLDGKNSEEYKTWLFKDQSLFTWLLSSILDGVLPRVLKCKHSHEVWEKIHKYFNSVLKSRARQLRFELKNTKKSARSVSEYLLRIKSIVNSLIAMGDMSKYGSEYYNVAARRGKGRGKGRGRGRGRAQTVPTGGKIQCQICVKPNHEAIDCWYRYDPPSARHNNRGYSKGPPSRPPHFNPYPCPTAHLAIPQYYSSIPDMDNMSNASWYPDSGASHHLTYNSNNLGYRTLKFWRSPDGVPDGAASASTQFPAEHNGQLNNKKQKLK</sequence>
<dbReference type="Pfam" id="PF14223">
    <property type="entry name" value="Retrotran_gag_2"/>
    <property type="match status" value="1"/>
</dbReference>
<dbReference type="PANTHER" id="PTHR47481">
    <property type="match status" value="1"/>
</dbReference>